<dbReference type="GO" id="GO:0016987">
    <property type="term" value="F:sigma factor activity"/>
    <property type="evidence" value="ECO:0007669"/>
    <property type="project" value="UniProtKB-KW"/>
</dbReference>
<keyword evidence="4" id="KW-0804">Transcription</keyword>
<dbReference type="Pfam" id="PF08281">
    <property type="entry name" value="Sigma70_r4_2"/>
    <property type="match status" value="1"/>
</dbReference>
<evidence type="ECO:0000313" key="8">
    <source>
        <dbReference type="Proteomes" id="UP000178485"/>
    </source>
</evidence>
<dbReference type="GO" id="GO:0006352">
    <property type="term" value="P:DNA-templated transcription initiation"/>
    <property type="evidence" value="ECO:0007669"/>
    <property type="project" value="InterPro"/>
</dbReference>
<sequence>MTRDVDREETLLRQIIRGNRAAMKRFYDTYSGYLTAVCSRYVPDKEDVKDILQESFIKIFKAVDTFEYKGEGSLKAWASRIVVNEALKHIRTGSRLKVTNMPEGELPDLADDREPDFHEIPTPVIMEMIRKLPMGYRTVFNLYVFEEKSHKEIASLLNISESTSASQLHRAKAQLMQEIDSYRFKKMAL</sequence>
<dbReference type="InterPro" id="IPR013325">
    <property type="entry name" value="RNA_pol_sigma_r2"/>
</dbReference>
<dbReference type="InterPro" id="IPR013249">
    <property type="entry name" value="RNA_pol_sigma70_r4_t2"/>
</dbReference>
<evidence type="ECO:0000256" key="4">
    <source>
        <dbReference type="ARBA" id="ARBA00023163"/>
    </source>
</evidence>
<dbReference type="STRING" id="1642646.ING2E5A_2798"/>
<dbReference type="PANTHER" id="PTHR43133">
    <property type="entry name" value="RNA POLYMERASE ECF-TYPE SIGMA FACTO"/>
    <property type="match status" value="1"/>
</dbReference>
<reference evidence="7 8" key="1">
    <citation type="submission" date="2016-08" db="EMBL/GenBank/DDBJ databases">
        <authorList>
            <person name="Seilhamer J.J."/>
        </authorList>
    </citation>
    <scope>NUCLEOTIDE SEQUENCE [LARGE SCALE GENOMIC DNA]</scope>
    <source>
        <strain evidence="7">ING2-E5A</strain>
    </source>
</reference>
<evidence type="ECO:0000313" key="7">
    <source>
        <dbReference type="EMBL" id="SCM59593.1"/>
    </source>
</evidence>
<keyword evidence="3" id="KW-0731">Sigma factor</keyword>
<dbReference type="AlphaFoldDB" id="A0A1G4GAL2"/>
<dbReference type="CDD" id="cd06171">
    <property type="entry name" value="Sigma70_r4"/>
    <property type="match status" value="1"/>
</dbReference>
<evidence type="ECO:0000256" key="2">
    <source>
        <dbReference type="ARBA" id="ARBA00023015"/>
    </source>
</evidence>
<evidence type="ECO:0000259" key="5">
    <source>
        <dbReference type="Pfam" id="PF04542"/>
    </source>
</evidence>
<dbReference type="SUPFAM" id="SSF88659">
    <property type="entry name" value="Sigma3 and sigma4 domains of RNA polymerase sigma factors"/>
    <property type="match status" value="1"/>
</dbReference>
<name>A0A1G4GAL2_9BACT</name>
<evidence type="ECO:0000259" key="6">
    <source>
        <dbReference type="Pfam" id="PF08281"/>
    </source>
</evidence>
<dbReference type="InterPro" id="IPR039425">
    <property type="entry name" value="RNA_pol_sigma-70-like"/>
</dbReference>
<accession>A0A1G4GAL2</accession>
<dbReference type="GO" id="GO:0003677">
    <property type="term" value="F:DNA binding"/>
    <property type="evidence" value="ECO:0007669"/>
    <property type="project" value="InterPro"/>
</dbReference>
<dbReference type="Pfam" id="PF04542">
    <property type="entry name" value="Sigma70_r2"/>
    <property type="match status" value="1"/>
</dbReference>
<dbReference type="KEGG" id="pmuc:ING2E5A_2798"/>
<proteinExistence type="inferred from homology"/>
<dbReference type="Proteomes" id="UP000178485">
    <property type="component" value="Chromosome i"/>
</dbReference>
<dbReference type="InterPro" id="IPR014284">
    <property type="entry name" value="RNA_pol_sigma-70_dom"/>
</dbReference>
<dbReference type="Gene3D" id="1.10.10.10">
    <property type="entry name" value="Winged helix-like DNA-binding domain superfamily/Winged helix DNA-binding domain"/>
    <property type="match status" value="1"/>
</dbReference>
<dbReference type="SUPFAM" id="SSF88946">
    <property type="entry name" value="Sigma2 domain of RNA polymerase sigma factors"/>
    <property type="match status" value="1"/>
</dbReference>
<keyword evidence="8" id="KW-1185">Reference proteome</keyword>
<gene>
    <name evidence="7" type="primary">sigE</name>
    <name evidence="7" type="ORF">ING2E5A_2798</name>
</gene>
<dbReference type="PANTHER" id="PTHR43133:SF46">
    <property type="entry name" value="RNA POLYMERASE SIGMA-70 FACTOR ECF SUBFAMILY"/>
    <property type="match status" value="1"/>
</dbReference>
<dbReference type="InterPro" id="IPR013324">
    <property type="entry name" value="RNA_pol_sigma_r3/r4-like"/>
</dbReference>
<organism evidence="7 8">
    <name type="scientific">Petrimonas mucosa</name>
    <dbReference type="NCBI Taxonomy" id="1642646"/>
    <lineage>
        <taxon>Bacteria</taxon>
        <taxon>Pseudomonadati</taxon>
        <taxon>Bacteroidota</taxon>
        <taxon>Bacteroidia</taxon>
        <taxon>Bacteroidales</taxon>
        <taxon>Dysgonomonadaceae</taxon>
        <taxon>Petrimonas</taxon>
    </lineage>
</organism>
<dbReference type="EMBL" id="LT608328">
    <property type="protein sequence ID" value="SCM59593.1"/>
    <property type="molecule type" value="Genomic_DNA"/>
</dbReference>
<feature type="domain" description="RNA polymerase sigma-70 region 2" evidence="5">
    <location>
        <begin position="26"/>
        <end position="95"/>
    </location>
</feature>
<dbReference type="InterPro" id="IPR007627">
    <property type="entry name" value="RNA_pol_sigma70_r2"/>
</dbReference>
<dbReference type="RefSeq" id="WP_071137855.1">
    <property type="nucleotide sequence ID" value="NZ_DUQN01000042.1"/>
</dbReference>
<dbReference type="Gene3D" id="1.10.1740.10">
    <property type="match status" value="1"/>
</dbReference>
<protein>
    <submittedName>
        <fullName evidence="7">RNA polymerase sigma-E factor</fullName>
    </submittedName>
</protein>
<dbReference type="NCBIfam" id="TIGR02937">
    <property type="entry name" value="sigma70-ECF"/>
    <property type="match status" value="1"/>
</dbReference>
<feature type="domain" description="RNA polymerase sigma factor 70 region 4 type 2" evidence="6">
    <location>
        <begin position="125"/>
        <end position="175"/>
    </location>
</feature>
<keyword evidence="2" id="KW-0805">Transcription regulation</keyword>
<evidence type="ECO:0000256" key="3">
    <source>
        <dbReference type="ARBA" id="ARBA00023082"/>
    </source>
</evidence>
<evidence type="ECO:0000256" key="1">
    <source>
        <dbReference type="ARBA" id="ARBA00010641"/>
    </source>
</evidence>
<comment type="similarity">
    <text evidence="1">Belongs to the sigma-70 factor family. ECF subfamily.</text>
</comment>
<dbReference type="InterPro" id="IPR036388">
    <property type="entry name" value="WH-like_DNA-bd_sf"/>
</dbReference>